<gene>
    <name evidence="2" type="ORF">SHKM778_42480</name>
</gene>
<reference evidence="2" key="1">
    <citation type="submission" date="2024-06" db="EMBL/GenBank/DDBJ databases">
        <authorList>
            <consortium name="consrtm"/>
            <person name="Uemura M."/>
            <person name="Terahara T."/>
        </authorList>
    </citation>
    <scope>NUCLEOTIDE SEQUENCE</scope>
    <source>
        <strain evidence="2">KM77-8</strain>
    </source>
</reference>
<reference evidence="2" key="2">
    <citation type="submission" date="2024-07" db="EMBL/GenBank/DDBJ databases">
        <title>Streptomyces haneummycinica sp. nov., a new antibiotic-producing actinobacterium isolated from marine sediment.</title>
        <authorList>
            <person name="Uemura M."/>
            <person name="Hamada M."/>
            <person name="Hirano S."/>
            <person name="Kobayashi K."/>
            <person name="Ohshiro T."/>
            <person name="Kobayashi T."/>
            <person name="Terahara T."/>
        </authorList>
    </citation>
    <scope>NUCLEOTIDE SEQUENCE</scope>
    <source>
        <strain evidence="2">KM77-8</strain>
    </source>
</reference>
<dbReference type="InterPro" id="IPR011042">
    <property type="entry name" value="6-blade_b-propeller_TolB-like"/>
</dbReference>
<sequence>MRPIHTFGTVNSDFDFQDPNCAQGEMWSVCWPTIAPSSFEHYGASRAAANATGTGLPGWENSLVMTTLKDGAVYRVDLTPNGQEIAGITKIIVEENRFRDTEFSADGTSSSSRPTPPVRSATRREHPPPTRWRTRARSSSTACGTEEGRPPPPRAVRRSSPLACALPSRPVPAEGID</sequence>
<proteinExistence type="predicted"/>
<dbReference type="Gene3D" id="2.120.10.30">
    <property type="entry name" value="TolB, C-terminal domain"/>
    <property type="match status" value="1"/>
</dbReference>
<protein>
    <submittedName>
        <fullName evidence="2">Uncharacterized protein</fullName>
    </submittedName>
</protein>
<dbReference type="AlphaFoldDB" id="A0AAT9HKB7"/>
<evidence type="ECO:0000256" key="1">
    <source>
        <dbReference type="SAM" id="MobiDB-lite"/>
    </source>
</evidence>
<evidence type="ECO:0000313" key="2">
    <source>
        <dbReference type="EMBL" id="BFO17860.1"/>
    </source>
</evidence>
<feature type="region of interest" description="Disordered" evidence="1">
    <location>
        <begin position="102"/>
        <end position="177"/>
    </location>
</feature>
<organism evidence="2">
    <name type="scientific">Streptomyces haneummycinicus</name>
    <dbReference type="NCBI Taxonomy" id="3074435"/>
    <lineage>
        <taxon>Bacteria</taxon>
        <taxon>Bacillati</taxon>
        <taxon>Actinomycetota</taxon>
        <taxon>Actinomycetes</taxon>
        <taxon>Kitasatosporales</taxon>
        <taxon>Streptomycetaceae</taxon>
        <taxon>Streptomyces</taxon>
    </lineage>
</organism>
<accession>A0AAT9HKB7</accession>
<dbReference type="EMBL" id="AP035768">
    <property type="protein sequence ID" value="BFO17860.1"/>
    <property type="molecule type" value="Genomic_DNA"/>
</dbReference>
<name>A0AAT9HKB7_9ACTN</name>